<accession>A0A382HV55</accession>
<evidence type="ECO:0000256" key="4">
    <source>
        <dbReference type="ARBA" id="ARBA00022755"/>
    </source>
</evidence>
<evidence type="ECO:0000259" key="9">
    <source>
        <dbReference type="Pfam" id="PF00551"/>
    </source>
</evidence>
<evidence type="ECO:0000313" key="10">
    <source>
        <dbReference type="EMBL" id="SVB91059.1"/>
    </source>
</evidence>
<keyword evidence="3" id="KW-0808">Transferase</keyword>
<dbReference type="AlphaFoldDB" id="A0A382HV55"/>
<evidence type="ECO:0000256" key="5">
    <source>
        <dbReference type="ARBA" id="ARBA00038440"/>
    </source>
</evidence>
<dbReference type="PANTHER" id="PTHR43369:SF2">
    <property type="entry name" value="PHOSPHORIBOSYLGLYCINAMIDE FORMYLTRANSFERASE"/>
    <property type="match status" value="1"/>
</dbReference>
<dbReference type="EC" id="2.1.2.2" evidence="2"/>
<feature type="domain" description="Formyl transferase N-terminal" evidence="9">
    <location>
        <begin position="7"/>
        <end position="137"/>
    </location>
</feature>
<dbReference type="GO" id="GO:0004644">
    <property type="term" value="F:phosphoribosylglycinamide formyltransferase activity"/>
    <property type="evidence" value="ECO:0007669"/>
    <property type="project" value="UniProtKB-EC"/>
</dbReference>
<organism evidence="10">
    <name type="scientific">marine metagenome</name>
    <dbReference type="NCBI Taxonomy" id="408172"/>
    <lineage>
        <taxon>unclassified sequences</taxon>
        <taxon>metagenomes</taxon>
        <taxon>ecological metagenomes</taxon>
    </lineage>
</organism>
<dbReference type="GO" id="GO:0005737">
    <property type="term" value="C:cytoplasm"/>
    <property type="evidence" value="ECO:0007669"/>
    <property type="project" value="TreeGrafter"/>
</dbReference>
<comment type="catalytic activity">
    <reaction evidence="8">
        <text>N(1)-(5-phospho-beta-D-ribosyl)glycinamide + (6R)-10-formyltetrahydrofolate = N(2)-formyl-N(1)-(5-phospho-beta-D-ribosyl)glycinamide + (6S)-5,6,7,8-tetrahydrofolate + H(+)</text>
        <dbReference type="Rhea" id="RHEA:15053"/>
        <dbReference type="ChEBI" id="CHEBI:15378"/>
        <dbReference type="ChEBI" id="CHEBI:57453"/>
        <dbReference type="ChEBI" id="CHEBI:143788"/>
        <dbReference type="ChEBI" id="CHEBI:147286"/>
        <dbReference type="ChEBI" id="CHEBI:195366"/>
        <dbReference type="EC" id="2.1.2.2"/>
    </reaction>
</comment>
<keyword evidence="4" id="KW-0658">Purine biosynthesis</keyword>
<dbReference type="PANTHER" id="PTHR43369">
    <property type="entry name" value="PHOSPHORIBOSYLGLYCINAMIDE FORMYLTRANSFERASE"/>
    <property type="match status" value="1"/>
</dbReference>
<gene>
    <name evidence="10" type="ORF">METZ01_LOCUS243913</name>
</gene>
<comment type="similarity">
    <text evidence="5">Belongs to the GART family.</text>
</comment>
<evidence type="ECO:0000256" key="7">
    <source>
        <dbReference type="ARBA" id="ARBA00041682"/>
    </source>
</evidence>
<feature type="non-terminal residue" evidence="10">
    <location>
        <position position="1"/>
    </location>
</feature>
<evidence type="ECO:0000256" key="6">
    <source>
        <dbReference type="ARBA" id="ARBA00041324"/>
    </source>
</evidence>
<evidence type="ECO:0000256" key="3">
    <source>
        <dbReference type="ARBA" id="ARBA00022679"/>
    </source>
</evidence>
<dbReference type="EMBL" id="UINC01063428">
    <property type="protein sequence ID" value="SVB91059.1"/>
    <property type="molecule type" value="Genomic_DNA"/>
</dbReference>
<dbReference type="SUPFAM" id="SSF53328">
    <property type="entry name" value="Formyltransferase"/>
    <property type="match status" value="1"/>
</dbReference>
<dbReference type="Pfam" id="PF00551">
    <property type="entry name" value="Formyl_trans_N"/>
    <property type="match status" value="1"/>
</dbReference>
<proteinExistence type="inferred from homology"/>
<evidence type="ECO:0000256" key="1">
    <source>
        <dbReference type="ARBA" id="ARBA00005054"/>
    </source>
</evidence>
<dbReference type="PROSITE" id="PS00373">
    <property type="entry name" value="GART"/>
    <property type="match status" value="1"/>
</dbReference>
<evidence type="ECO:0000256" key="8">
    <source>
        <dbReference type="ARBA" id="ARBA00047664"/>
    </source>
</evidence>
<reference evidence="10" key="1">
    <citation type="submission" date="2018-05" db="EMBL/GenBank/DDBJ databases">
        <authorList>
            <person name="Lanie J.A."/>
            <person name="Ng W.-L."/>
            <person name="Kazmierczak K.M."/>
            <person name="Andrzejewski T.M."/>
            <person name="Davidsen T.M."/>
            <person name="Wayne K.J."/>
            <person name="Tettelin H."/>
            <person name="Glass J.I."/>
            <person name="Rusch D."/>
            <person name="Podicherti R."/>
            <person name="Tsui H.-C.T."/>
            <person name="Winkler M.E."/>
        </authorList>
    </citation>
    <scope>NUCLEOTIDE SEQUENCE</scope>
</reference>
<name>A0A382HV55_9ZZZZ</name>
<protein>
    <recommendedName>
        <fullName evidence="2">phosphoribosylglycinamide formyltransferase 1</fullName>
        <ecNumber evidence="2">2.1.2.2</ecNumber>
    </recommendedName>
    <alternativeName>
        <fullName evidence="7">5'-phosphoribosylglycinamide transformylase</fullName>
    </alternativeName>
    <alternativeName>
        <fullName evidence="6">GAR transformylase</fullName>
    </alternativeName>
</protein>
<dbReference type="InterPro" id="IPR002376">
    <property type="entry name" value="Formyl_transf_N"/>
</dbReference>
<evidence type="ECO:0000256" key="2">
    <source>
        <dbReference type="ARBA" id="ARBA00012254"/>
    </source>
</evidence>
<dbReference type="GO" id="GO:0006189">
    <property type="term" value="P:'de novo' IMP biosynthetic process"/>
    <property type="evidence" value="ECO:0007669"/>
    <property type="project" value="TreeGrafter"/>
</dbReference>
<dbReference type="InterPro" id="IPR036477">
    <property type="entry name" value="Formyl_transf_N_sf"/>
</dbReference>
<comment type="pathway">
    <text evidence="1">Purine metabolism; IMP biosynthesis via de novo pathway; N(2)-formyl-N(1)-(5-phospho-D-ribosyl)glycinamide from N(1)-(5-phospho-D-ribosyl)glycinamide (10-formyl THF route): step 1/1.</text>
</comment>
<dbReference type="Gene3D" id="3.40.50.170">
    <property type="entry name" value="Formyl transferase, N-terminal domain"/>
    <property type="match status" value="1"/>
</dbReference>
<dbReference type="InterPro" id="IPR001555">
    <property type="entry name" value="GART_AS"/>
</dbReference>
<sequence>VANGVETHYVSQKNKTREEFDREVSGLLKDYDIELILLIGFMRILSKEFCYEWQDKILNVHPSLLPKYAGGMDTNVHQEVLNNGETETGCTIHFVTEKVDGGPILIQKSCPVEYDDTVESLKKKVQTLEGHAFVEAINLITSRQYVRTQKNK</sequence>